<evidence type="ECO:0000313" key="12">
    <source>
        <dbReference type="EMBL" id="OOQ61306.1"/>
    </source>
</evidence>
<keyword evidence="4" id="KW-1003">Cell membrane</keyword>
<evidence type="ECO:0000313" key="13">
    <source>
        <dbReference type="Proteomes" id="UP000189739"/>
    </source>
</evidence>
<name>A0A1S9PK15_9SPHI</name>
<comment type="subcellular location">
    <subcellularLocation>
        <location evidence="1">Cell inner membrane</location>
        <topology evidence="1">Single-pass membrane protein</topology>
        <orientation evidence="1">Periplasmic side</orientation>
    </subcellularLocation>
</comment>
<feature type="signal peptide" evidence="10">
    <location>
        <begin position="1"/>
        <end position="18"/>
    </location>
</feature>
<proteinExistence type="inferred from homology"/>
<reference evidence="12 13" key="1">
    <citation type="submission" date="2016-07" db="EMBL/GenBank/DDBJ databases">
        <title>Genomic analysis of zinc-resistant bacterium Mucilaginibacter pedocola TBZ30.</title>
        <authorList>
            <person name="Huang J."/>
            <person name="Tang J."/>
        </authorList>
    </citation>
    <scope>NUCLEOTIDE SEQUENCE [LARGE SCALE GENOMIC DNA]</scope>
    <source>
        <strain evidence="12 13">TBZ30</strain>
    </source>
</reference>
<evidence type="ECO:0000256" key="1">
    <source>
        <dbReference type="ARBA" id="ARBA00004383"/>
    </source>
</evidence>
<evidence type="ECO:0000256" key="4">
    <source>
        <dbReference type="ARBA" id="ARBA00022475"/>
    </source>
</evidence>
<dbReference type="SUPFAM" id="SSF74653">
    <property type="entry name" value="TolA/TonB C-terminal domain"/>
    <property type="match status" value="1"/>
</dbReference>
<dbReference type="PANTHER" id="PTHR33446">
    <property type="entry name" value="PROTEIN TONB-RELATED"/>
    <property type="match status" value="1"/>
</dbReference>
<dbReference type="InterPro" id="IPR006260">
    <property type="entry name" value="TonB/TolA_C"/>
</dbReference>
<dbReference type="Gene3D" id="2.20.110.10">
    <property type="entry name" value="Histone H3 K4-specific methyltransferase SET7/9 N-terminal domain"/>
    <property type="match status" value="1"/>
</dbReference>
<dbReference type="PROSITE" id="PS52015">
    <property type="entry name" value="TONB_CTD"/>
    <property type="match status" value="1"/>
</dbReference>
<keyword evidence="9" id="KW-0472">Membrane</keyword>
<evidence type="ECO:0000256" key="2">
    <source>
        <dbReference type="ARBA" id="ARBA00006555"/>
    </source>
</evidence>
<protein>
    <recommendedName>
        <fullName evidence="11">TonB C-terminal domain-containing protein</fullName>
    </recommendedName>
</protein>
<dbReference type="InterPro" id="IPR037682">
    <property type="entry name" value="TonB_C"/>
</dbReference>
<dbReference type="SUPFAM" id="SSF82185">
    <property type="entry name" value="Histone H3 K4-specific methyltransferase SET7/9 N-terminal domain"/>
    <property type="match status" value="1"/>
</dbReference>
<evidence type="ECO:0000256" key="6">
    <source>
        <dbReference type="ARBA" id="ARBA00022692"/>
    </source>
</evidence>
<evidence type="ECO:0000256" key="10">
    <source>
        <dbReference type="SAM" id="SignalP"/>
    </source>
</evidence>
<dbReference type="Gene3D" id="3.30.1150.10">
    <property type="match status" value="1"/>
</dbReference>
<keyword evidence="5" id="KW-0997">Cell inner membrane</keyword>
<dbReference type="STRING" id="1792845.BC343_20190"/>
<dbReference type="Pfam" id="PF03544">
    <property type="entry name" value="TonB_C"/>
    <property type="match status" value="1"/>
</dbReference>
<dbReference type="OrthoDB" id="1039448at2"/>
<keyword evidence="10" id="KW-0732">Signal</keyword>
<keyword evidence="6" id="KW-0812">Transmembrane</keyword>
<dbReference type="InterPro" id="IPR051045">
    <property type="entry name" value="TonB-dependent_transducer"/>
</dbReference>
<gene>
    <name evidence="12" type="ORF">BC343_20190</name>
</gene>
<feature type="chain" id="PRO_5012616923" description="TonB C-terminal domain-containing protein" evidence="10">
    <location>
        <begin position="19"/>
        <end position="247"/>
    </location>
</feature>
<dbReference type="GO" id="GO:0005886">
    <property type="term" value="C:plasma membrane"/>
    <property type="evidence" value="ECO:0007669"/>
    <property type="project" value="UniProtKB-SubCell"/>
</dbReference>
<feature type="domain" description="TonB C-terminal" evidence="11">
    <location>
        <begin position="154"/>
        <end position="247"/>
    </location>
</feature>
<evidence type="ECO:0000256" key="9">
    <source>
        <dbReference type="ARBA" id="ARBA00023136"/>
    </source>
</evidence>
<dbReference type="GO" id="GO:0055085">
    <property type="term" value="P:transmembrane transport"/>
    <property type="evidence" value="ECO:0007669"/>
    <property type="project" value="InterPro"/>
</dbReference>
<evidence type="ECO:0000256" key="3">
    <source>
        <dbReference type="ARBA" id="ARBA00022448"/>
    </source>
</evidence>
<accession>A0A1S9PK15</accession>
<dbReference type="AlphaFoldDB" id="A0A1S9PK15"/>
<evidence type="ECO:0000256" key="7">
    <source>
        <dbReference type="ARBA" id="ARBA00022927"/>
    </source>
</evidence>
<keyword evidence="13" id="KW-1185">Reference proteome</keyword>
<sequence length="247" mass="27527">MKPNLFILLCLLPFFAAAQTSEHVVEDNARRLKEKYYVLNSNNEIRQGEYKAFGKYSSLLQSDGFYKNNLKDSVWHEYSYAGKVLLEGNYKAGARTGEWCAFDNDGRLLIKYDYDKQELRTLAPLATDSTLLYRVVGKEGTAFSRLDRPPIYLDGEVLFKAITSRTVTYPQQAREAYKTGTVIITFNIGADGSVSKYKVTKGLGFGLDEAAMVAVKAANGQWLPAIAHGKPVAIEYDVPVTFALGGY</sequence>
<dbReference type="NCBIfam" id="TIGR01352">
    <property type="entry name" value="tonB_Cterm"/>
    <property type="match status" value="1"/>
</dbReference>
<dbReference type="GO" id="GO:0015031">
    <property type="term" value="P:protein transport"/>
    <property type="evidence" value="ECO:0007669"/>
    <property type="project" value="UniProtKB-KW"/>
</dbReference>
<organism evidence="12 13">
    <name type="scientific">Mucilaginibacter pedocola</name>
    <dbReference type="NCBI Taxonomy" id="1792845"/>
    <lineage>
        <taxon>Bacteria</taxon>
        <taxon>Pseudomonadati</taxon>
        <taxon>Bacteroidota</taxon>
        <taxon>Sphingobacteriia</taxon>
        <taxon>Sphingobacteriales</taxon>
        <taxon>Sphingobacteriaceae</taxon>
        <taxon>Mucilaginibacter</taxon>
    </lineage>
</organism>
<keyword evidence="3" id="KW-0813">Transport</keyword>
<dbReference type="RefSeq" id="WP_078346586.1">
    <property type="nucleotide sequence ID" value="NZ_MBTF01000002.1"/>
</dbReference>
<evidence type="ECO:0000256" key="5">
    <source>
        <dbReference type="ARBA" id="ARBA00022519"/>
    </source>
</evidence>
<comment type="similarity">
    <text evidence="2">Belongs to the TonB family.</text>
</comment>
<evidence type="ECO:0000256" key="8">
    <source>
        <dbReference type="ARBA" id="ARBA00022989"/>
    </source>
</evidence>
<dbReference type="EMBL" id="MBTF01000002">
    <property type="protein sequence ID" value="OOQ61306.1"/>
    <property type="molecule type" value="Genomic_DNA"/>
</dbReference>
<comment type="caution">
    <text evidence="12">The sequence shown here is derived from an EMBL/GenBank/DDBJ whole genome shotgun (WGS) entry which is preliminary data.</text>
</comment>
<keyword evidence="8" id="KW-1133">Transmembrane helix</keyword>
<dbReference type="Proteomes" id="UP000189739">
    <property type="component" value="Unassembled WGS sequence"/>
</dbReference>
<evidence type="ECO:0000259" key="11">
    <source>
        <dbReference type="PROSITE" id="PS52015"/>
    </source>
</evidence>
<keyword evidence="7" id="KW-0653">Protein transport</keyword>